<reference evidence="7 8" key="1">
    <citation type="journal article" date="2018" name="Nat. Ecol. Evol.">
        <title>Shark genomes provide insights into elasmobranch evolution and the origin of vertebrates.</title>
        <authorList>
            <person name="Hara Y"/>
            <person name="Yamaguchi K"/>
            <person name="Onimaru K"/>
            <person name="Kadota M"/>
            <person name="Koyanagi M"/>
            <person name="Keeley SD"/>
            <person name="Tatsumi K"/>
            <person name="Tanaka K"/>
            <person name="Motone F"/>
            <person name="Kageyama Y"/>
            <person name="Nozu R"/>
            <person name="Adachi N"/>
            <person name="Nishimura O"/>
            <person name="Nakagawa R"/>
            <person name="Tanegashima C"/>
            <person name="Kiyatake I"/>
            <person name="Matsumoto R"/>
            <person name="Murakumo K"/>
            <person name="Nishida K"/>
            <person name="Terakita A"/>
            <person name="Kuratani S"/>
            <person name="Sato K"/>
            <person name="Hyodo S Kuraku.S."/>
        </authorList>
    </citation>
    <scope>NUCLEOTIDE SEQUENCE [LARGE SCALE GENOMIC DNA]</scope>
</reference>
<dbReference type="Proteomes" id="UP000288216">
    <property type="component" value="Unassembled WGS sequence"/>
</dbReference>
<gene>
    <name evidence="7" type="ORF">scyTo_0006424</name>
</gene>
<evidence type="ECO:0000256" key="2">
    <source>
        <dbReference type="ARBA" id="ARBA00016322"/>
    </source>
</evidence>
<evidence type="ECO:0000256" key="1">
    <source>
        <dbReference type="ARBA" id="ARBA00004230"/>
    </source>
</evidence>
<dbReference type="EMBL" id="BFAA01002161">
    <property type="protein sequence ID" value="GCB72689.1"/>
    <property type="molecule type" value="Genomic_DNA"/>
</dbReference>
<name>A0A401PHX3_SCYTO</name>
<keyword evidence="3" id="KW-0677">Repeat</keyword>
<dbReference type="OrthoDB" id="300500at2759"/>
<proteinExistence type="predicted"/>
<accession>A0A401PHX3</accession>
<dbReference type="Pfam" id="PF02493">
    <property type="entry name" value="MORN"/>
    <property type="match status" value="1"/>
</dbReference>
<comment type="subcellular location">
    <subcellularLocation>
        <location evidence="1">Cell projection</location>
        <location evidence="1">Cilium</location>
        <location evidence="1">Flagellum</location>
    </subcellularLocation>
</comment>
<keyword evidence="8" id="KW-1185">Reference proteome</keyword>
<sequence length="155" mass="17962">MAETRYEGGMKDGMFHGQGTLYFPNGSKYVATWDSGAIIEGDYIFADGLEYEEDWTYCDSYDRRFYTEICNGLKPAGRSQLTNLDPPRTIPEGHYDCGDGFYNPVTRVITGYNNKFLRNADDDEHEWIVRTCRKGWDQITGYKPELHQQQLPKYP</sequence>
<dbReference type="AlphaFoldDB" id="A0A401PHX3"/>
<keyword evidence="4" id="KW-0282">Flagellum</keyword>
<evidence type="ECO:0000256" key="3">
    <source>
        <dbReference type="ARBA" id="ARBA00022737"/>
    </source>
</evidence>
<comment type="caution">
    <text evidence="7">The sequence shown here is derived from an EMBL/GenBank/DDBJ whole genome shotgun (WGS) entry which is preliminary data.</text>
</comment>
<keyword evidence="6" id="KW-0966">Cell projection</keyword>
<dbReference type="SUPFAM" id="SSF82185">
    <property type="entry name" value="Histone H3 K4-specific methyltransferase SET7/9 N-terminal domain"/>
    <property type="match status" value="1"/>
</dbReference>
<keyword evidence="5" id="KW-0969">Cilium</keyword>
<dbReference type="Gene3D" id="2.20.110.10">
    <property type="entry name" value="Histone H3 K4-specific methyltransferase SET7/9 N-terminal domain"/>
    <property type="match status" value="1"/>
</dbReference>
<evidence type="ECO:0000313" key="7">
    <source>
        <dbReference type="EMBL" id="GCB72689.1"/>
    </source>
</evidence>
<organism evidence="7 8">
    <name type="scientific">Scyliorhinus torazame</name>
    <name type="common">Cloudy catshark</name>
    <name type="synonym">Catulus torazame</name>
    <dbReference type="NCBI Taxonomy" id="75743"/>
    <lineage>
        <taxon>Eukaryota</taxon>
        <taxon>Metazoa</taxon>
        <taxon>Chordata</taxon>
        <taxon>Craniata</taxon>
        <taxon>Vertebrata</taxon>
        <taxon>Chondrichthyes</taxon>
        <taxon>Elasmobranchii</taxon>
        <taxon>Galeomorphii</taxon>
        <taxon>Galeoidea</taxon>
        <taxon>Carcharhiniformes</taxon>
        <taxon>Scyliorhinidae</taxon>
        <taxon>Scyliorhinus</taxon>
    </lineage>
</organism>
<dbReference type="PANTHER" id="PTHR46437">
    <property type="entry name" value="MORN REPEAT-CONTAINING PROTEIN 5"/>
    <property type="match status" value="1"/>
</dbReference>
<protein>
    <recommendedName>
        <fullName evidence="2">MORN repeat-containing protein 5</fullName>
    </recommendedName>
</protein>
<evidence type="ECO:0000313" key="8">
    <source>
        <dbReference type="Proteomes" id="UP000288216"/>
    </source>
</evidence>
<dbReference type="InterPro" id="IPR042814">
    <property type="entry name" value="Morn5"/>
</dbReference>
<dbReference type="GO" id="GO:0031514">
    <property type="term" value="C:motile cilium"/>
    <property type="evidence" value="ECO:0007669"/>
    <property type="project" value="UniProtKB-SubCell"/>
</dbReference>
<evidence type="ECO:0000256" key="6">
    <source>
        <dbReference type="ARBA" id="ARBA00023273"/>
    </source>
</evidence>
<dbReference type="OMA" id="YCRMPDR"/>
<dbReference type="PANTHER" id="PTHR46437:SF1">
    <property type="entry name" value="MORN REPEAT-CONTAINING PROTEIN 5"/>
    <property type="match status" value="1"/>
</dbReference>
<evidence type="ECO:0000256" key="4">
    <source>
        <dbReference type="ARBA" id="ARBA00022846"/>
    </source>
</evidence>
<dbReference type="InterPro" id="IPR003409">
    <property type="entry name" value="MORN"/>
</dbReference>
<evidence type="ECO:0000256" key="5">
    <source>
        <dbReference type="ARBA" id="ARBA00023069"/>
    </source>
</evidence>
<dbReference type="STRING" id="75743.A0A401PHX3"/>